<dbReference type="InterPro" id="IPR052817">
    <property type="entry name" value="MIT_domain_contain_protein1"/>
</dbReference>
<evidence type="ECO:0000313" key="3">
    <source>
        <dbReference type="EMBL" id="MFD3000430.1"/>
    </source>
</evidence>
<protein>
    <submittedName>
        <fullName evidence="3">BREX system Lon protease-like protein BrxL</fullName>
    </submittedName>
</protein>
<accession>A0ABW6BT02</accession>
<feature type="domain" description="BREX system Lon protease-like BrxL N-terminal" evidence="2">
    <location>
        <begin position="10"/>
        <end position="140"/>
    </location>
</feature>
<dbReference type="NCBIfam" id="TIGR02688">
    <property type="entry name" value="BREX system Lon protease-like protein BrxL"/>
    <property type="match status" value="1"/>
</dbReference>
<keyword evidence="4" id="KW-1185">Reference proteome</keyword>
<dbReference type="InterPro" id="IPR046838">
    <property type="entry name" value="BrxL_N"/>
</dbReference>
<comment type="caution">
    <text evidence="3">The sequence shown here is derived from an EMBL/GenBank/DDBJ whole genome shotgun (WGS) entry which is preliminary data.</text>
</comment>
<dbReference type="InterPro" id="IPR032341">
    <property type="entry name" value="MITD1_C"/>
</dbReference>
<dbReference type="PANTHER" id="PTHR21222">
    <property type="entry name" value="MIT DOMAIN-CONTAINING PROTEIN 1"/>
    <property type="match status" value="1"/>
</dbReference>
<evidence type="ECO:0000313" key="4">
    <source>
        <dbReference type="Proteomes" id="UP001597641"/>
    </source>
</evidence>
<feature type="domain" description="MITD1 C-terminal phospholipase D-like" evidence="1">
    <location>
        <begin position="552"/>
        <end position="693"/>
    </location>
</feature>
<dbReference type="InterPro" id="IPR014061">
    <property type="entry name" value="BrxL-like"/>
</dbReference>
<evidence type="ECO:0000259" key="1">
    <source>
        <dbReference type="Pfam" id="PF16565"/>
    </source>
</evidence>
<dbReference type="PANTHER" id="PTHR21222:SF1">
    <property type="entry name" value="MIT DOMAIN-CONTAINING PROTEIN 1"/>
    <property type="match status" value="1"/>
</dbReference>
<evidence type="ECO:0000259" key="2">
    <source>
        <dbReference type="Pfam" id="PF20442"/>
    </source>
</evidence>
<dbReference type="InterPro" id="IPR038113">
    <property type="entry name" value="MITD1_C_sf"/>
</dbReference>
<organism evidence="3 4">
    <name type="scientific">Pontibacter toksunensis</name>
    <dbReference type="NCBI Taxonomy" id="1332631"/>
    <lineage>
        <taxon>Bacteria</taxon>
        <taxon>Pseudomonadati</taxon>
        <taxon>Bacteroidota</taxon>
        <taxon>Cytophagia</taxon>
        <taxon>Cytophagales</taxon>
        <taxon>Hymenobacteraceae</taxon>
        <taxon>Pontibacter</taxon>
    </lineage>
</organism>
<gene>
    <name evidence="3" type="primary">brxL</name>
    <name evidence="3" type="ORF">ACFS7Z_08675</name>
</gene>
<sequence length="695" mass="80626">MDSLDKKLNEVFTGKVVRKDLVHHIKKAANVPSFVLEFLLSKYCATDDPAEIEAGKRAVLEVVESNYVRPDESNRAQSKVQQQGRHKFIDKIHVKYYERERRHWAEMENFGSKRIAINEKFYKENEKLLEGGMWAEVTIAHNDIEEDNYAFYIEDLRPIQLSRFNESIYFEGREQFTRDEWIDVILRSVGLNPEIMDNPPAEIKDRFPSGLRLKLHFISRLIPLVQNNFNFIELGPRGTGKSYFYSEFSPFSTLLSGGQASTATLLYNNARRKVGAVGFWDNIAFDEVGNMKIKDSDTIQIMKDYMANGRFSRGQEVIANASFSFVGNIDQSVDQLVNSYEHDLFVTLPKAFDLAIQDRFFFFLPGWEIPKMDNKFFTESFGLITDYMAEAFHYMFKHNKDYVDVVNKRLKLGASVQGRDELAIKKTVTALVKIIHPSGDPSEEEFNEIVEYAIEGRRRVKEQMNKRKPDDEFALINLSYFTSDGEERVVYCPESRYAQATQNPRKTEENSAAFKHSDTSPIDKKEVSINTIQEKKVSLEEKRFKVYYGDTGYSYETVFKDYLVGASEVVLEDAYVRQRHQILNFLRFCEILVRVGDCKKIKLITCADDDVQQKDNTLAFDQIADNLFDHGIEFRFEFSKTLHDRELKLSNGWNIKMGRGLDYFQSLGGNYLQIGISDYDLRPCLETSFDIYKVR</sequence>
<dbReference type="Proteomes" id="UP001597641">
    <property type="component" value="Unassembled WGS sequence"/>
</dbReference>
<proteinExistence type="predicted"/>
<dbReference type="Gene3D" id="3.30.870.30">
    <property type="entry name" value="MITD, C-terminal phospholipase D-like domain"/>
    <property type="match status" value="1"/>
</dbReference>
<dbReference type="Pfam" id="PF16565">
    <property type="entry name" value="MIT_C"/>
    <property type="match status" value="1"/>
</dbReference>
<dbReference type="Pfam" id="PF20442">
    <property type="entry name" value="BrxL_N"/>
    <property type="match status" value="1"/>
</dbReference>
<dbReference type="RefSeq" id="WP_377483432.1">
    <property type="nucleotide sequence ID" value="NZ_JBHUOX010000005.1"/>
</dbReference>
<dbReference type="EMBL" id="JBHUOX010000005">
    <property type="protein sequence ID" value="MFD3000430.1"/>
    <property type="molecule type" value="Genomic_DNA"/>
</dbReference>
<dbReference type="Pfam" id="PF13337">
    <property type="entry name" value="BrxL_ATPase"/>
    <property type="match status" value="1"/>
</dbReference>
<reference evidence="4" key="1">
    <citation type="journal article" date="2019" name="Int. J. Syst. Evol. Microbiol.">
        <title>The Global Catalogue of Microorganisms (GCM) 10K type strain sequencing project: providing services to taxonomists for standard genome sequencing and annotation.</title>
        <authorList>
            <consortium name="The Broad Institute Genomics Platform"/>
            <consortium name="The Broad Institute Genome Sequencing Center for Infectious Disease"/>
            <person name="Wu L."/>
            <person name="Ma J."/>
        </authorList>
    </citation>
    <scope>NUCLEOTIDE SEQUENCE [LARGE SCALE GENOMIC DNA]</scope>
    <source>
        <strain evidence="4">KCTC 23984</strain>
    </source>
</reference>
<name>A0ABW6BT02_9BACT</name>